<keyword evidence="2" id="KW-1133">Transmembrane helix</keyword>
<dbReference type="AlphaFoldDB" id="K0JTA0"/>
<dbReference type="GO" id="GO:0046983">
    <property type="term" value="F:protein dimerization activity"/>
    <property type="evidence" value="ECO:0007669"/>
    <property type="project" value="InterPro"/>
</dbReference>
<sequence length="357" mass="37366">MVRHAEQADGRSRAGRVLRRGGCAPALPDQRPGAAGHRHRRRGRAAGRTARVLQPGRPARPAPLSRTALLVQAALVYLPLPVLGAAWVSLPGFLAGSALPVLRPWAAWTTFTGVVVSVGVAQEVLARDHLDVVFNVVATFVNGLVVFALGTLSRLAAEVRQTRDELVGLVLTEERLRFARDLHDLLGLSLSAITMNSELIRRLIHRGGGRGRAGPGRAAAAGARRAGGDRAPPGGAAARGRGLPVPGQRAAAGRGRGRLGHRPARRAGRRAPPARPAGRAGRGPGGAAAAGRAHPADRGDRGHPGSPVVTGGPREAPDTGFPADSTSGIRWSRPDSFAMRIASTRLRAWNFVTIVVR</sequence>
<accession>K0JTA0</accession>
<dbReference type="PATRIC" id="fig|1179773.3.peg.3721"/>
<evidence type="ECO:0000313" key="5">
    <source>
        <dbReference type="Proteomes" id="UP000006281"/>
    </source>
</evidence>
<evidence type="ECO:0000256" key="2">
    <source>
        <dbReference type="SAM" id="Phobius"/>
    </source>
</evidence>
<feature type="transmembrane region" description="Helical" evidence="2">
    <location>
        <begin position="67"/>
        <end position="90"/>
    </location>
</feature>
<keyword evidence="2" id="KW-0472">Membrane</keyword>
<evidence type="ECO:0000313" key="4">
    <source>
        <dbReference type="EMBL" id="CCH31015.1"/>
    </source>
</evidence>
<feature type="compositionally biased region" description="Low complexity" evidence="1">
    <location>
        <begin position="215"/>
        <end position="242"/>
    </location>
</feature>
<feature type="compositionally biased region" description="Basic residues" evidence="1">
    <location>
        <begin position="36"/>
        <end position="45"/>
    </location>
</feature>
<dbReference type="Pfam" id="PF07730">
    <property type="entry name" value="HisKA_3"/>
    <property type="match status" value="1"/>
</dbReference>
<feature type="region of interest" description="Disordered" evidence="1">
    <location>
        <begin position="206"/>
        <end position="331"/>
    </location>
</feature>
<organism evidence="4 5">
    <name type="scientific">Saccharothrix espanaensis (strain ATCC 51144 / DSM 44229 / JCM 9112 / NBRC 15066 / NRRL 15764)</name>
    <dbReference type="NCBI Taxonomy" id="1179773"/>
    <lineage>
        <taxon>Bacteria</taxon>
        <taxon>Bacillati</taxon>
        <taxon>Actinomycetota</taxon>
        <taxon>Actinomycetes</taxon>
        <taxon>Pseudonocardiales</taxon>
        <taxon>Pseudonocardiaceae</taxon>
        <taxon>Saccharothrix</taxon>
    </lineage>
</organism>
<dbReference type="STRING" id="1179773.BN6_37220"/>
<keyword evidence="2" id="KW-0812">Transmembrane</keyword>
<dbReference type="GO" id="GO:0016020">
    <property type="term" value="C:membrane"/>
    <property type="evidence" value="ECO:0007669"/>
    <property type="project" value="InterPro"/>
</dbReference>
<keyword evidence="5" id="KW-1185">Reference proteome</keyword>
<name>K0JTA0_SACES</name>
<feature type="transmembrane region" description="Helical" evidence="2">
    <location>
        <begin position="132"/>
        <end position="152"/>
    </location>
</feature>
<feature type="domain" description="Signal transduction histidine kinase subgroup 3 dimerisation and phosphoacceptor" evidence="3">
    <location>
        <begin position="174"/>
        <end position="207"/>
    </location>
</feature>
<reference evidence="4 5" key="1">
    <citation type="journal article" date="2012" name="BMC Genomics">
        <title>Complete genome sequence of Saccharothrix espanaensis DSM 44229T and comparison to the other completely sequenced Pseudonocardiaceae.</title>
        <authorList>
            <person name="Strobel T."/>
            <person name="Al-Dilaimi A."/>
            <person name="Blom J."/>
            <person name="Gessner A."/>
            <person name="Kalinowski J."/>
            <person name="Luzhetska M."/>
            <person name="Puhler A."/>
            <person name="Szczepanowski R."/>
            <person name="Bechthold A."/>
            <person name="Ruckert C."/>
        </authorList>
    </citation>
    <scope>NUCLEOTIDE SEQUENCE [LARGE SCALE GENOMIC DNA]</scope>
    <source>
        <strain evidence="5">ATCC 51144 / DSM 44229 / JCM 9112 / NBRC 15066 / NRRL 15764</strain>
    </source>
</reference>
<feature type="compositionally biased region" description="Basic and acidic residues" evidence="1">
    <location>
        <begin position="1"/>
        <end position="12"/>
    </location>
</feature>
<gene>
    <name evidence="4" type="ordered locus">BN6_37220</name>
</gene>
<feature type="compositionally biased region" description="Basic and acidic residues" evidence="1">
    <location>
        <begin position="294"/>
        <end position="303"/>
    </location>
</feature>
<dbReference type="GO" id="GO:0000155">
    <property type="term" value="F:phosphorelay sensor kinase activity"/>
    <property type="evidence" value="ECO:0007669"/>
    <property type="project" value="InterPro"/>
</dbReference>
<dbReference type="EMBL" id="HE804045">
    <property type="protein sequence ID" value="CCH31015.1"/>
    <property type="molecule type" value="Genomic_DNA"/>
</dbReference>
<evidence type="ECO:0000259" key="3">
    <source>
        <dbReference type="Pfam" id="PF07730"/>
    </source>
</evidence>
<dbReference type="HOGENOM" id="CLU_775870_0_0_11"/>
<protein>
    <recommendedName>
        <fullName evidence="3">Signal transduction histidine kinase subgroup 3 dimerisation and phosphoacceptor domain-containing protein</fullName>
    </recommendedName>
</protein>
<feature type="region of interest" description="Disordered" evidence="1">
    <location>
        <begin position="1"/>
        <end position="60"/>
    </location>
</feature>
<dbReference type="KEGG" id="sesp:BN6_37220"/>
<dbReference type="Gene3D" id="1.20.5.1930">
    <property type="match status" value="1"/>
</dbReference>
<feature type="transmembrane region" description="Helical" evidence="2">
    <location>
        <begin position="105"/>
        <end position="125"/>
    </location>
</feature>
<feature type="compositionally biased region" description="Basic residues" evidence="1">
    <location>
        <begin position="255"/>
        <end position="269"/>
    </location>
</feature>
<evidence type="ECO:0000256" key="1">
    <source>
        <dbReference type="SAM" id="MobiDB-lite"/>
    </source>
</evidence>
<dbReference type="eggNOG" id="COG4585">
    <property type="taxonomic scope" value="Bacteria"/>
</dbReference>
<dbReference type="InterPro" id="IPR011712">
    <property type="entry name" value="Sig_transdc_His_kin_sub3_dim/P"/>
</dbReference>
<proteinExistence type="predicted"/>
<dbReference type="Proteomes" id="UP000006281">
    <property type="component" value="Chromosome"/>
</dbReference>